<gene>
    <name evidence="6" type="ORF">FYC77_15010</name>
</gene>
<organism evidence="6 7">
    <name type="scientific">Natrialba swarupiae</name>
    <dbReference type="NCBI Taxonomy" id="2448032"/>
    <lineage>
        <taxon>Archaea</taxon>
        <taxon>Methanobacteriati</taxon>
        <taxon>Methanobacteriota</taxon>
        <taxon>Stenosarchaea group</taxon>
        <taxon>Halobacteria</taxon>
        <taxon>Halobacteriales</taxon>
        <taxon>Natrialbaceae</taxon>
        <taxon>Natrialba</taxon>
    </lineage>
</organism>
<keyword evidence="4" id="KW-0732">Signal</keyword>
<dbReference type="PROSITE" id="PS51318">
    <property type="entry name" value="TAT"/>
    <property type="match status" value="1"/>
</dbReference>
<evidence type="ECO:0000256" key="3">
    <source>
        <dbReference type="ARBA" id="ARBA00022448"/>
    </source>
</evidence>
<feature type="region of interest" description="Disordered" evidence="5">
    <location>
        <begin position="30"/>
        <end position="55"/>
    </location>
</feature>
<comment type="caution">
    <text evidence="6">The sequence shown here is derived from an EMBL/GenBank/DDBJ whole genome shotgun (WGS) entry which is preliminary data.</text>
</comment>
<evidence type="ECO:0000256" key="2">
    <source>
        <dbReference type="ARBA" id="ARBA00008520"/>
    </source>
</evidence>
<reference evidence="6 7" key="1">
    <citation type="submission" date="2019-08" db="EMBL/GenBank/DDBJ databases">
        <title>Archaea genome.</title>
        <authorList>
            <person name="Kajale S."/>
            <person name="Shouche Y."/>
            <person name="Deshpande N."/>
            <person name="Sharma A."/>
        </authorList>
    </citation>
    <scope>NUCLEOTIDE SEQUENCE [LARGE SCALE GENOMIC DNA]</scope>
    <source>
        <strain evidence="6 7">ESP3B_9</strain>
    </source>
</reference>
<dbReference type="InterPro" id="IPR006311">
    <property type="entry name" value="TAT_signal"/>
</dbReference>
<dbReference type="InterPro" id="IPR050490">
    <property type="entry name" value="Bact_solute-bd_prot1"/>
</dbReference>
<dbReference type="AlphaFoldDB" id="A0A5D5AHG4"/>
<accession>A0A5D5AHG4</accession>
<evidence type="ECO:0000256" key="1">
    <source>
        <dbReference type="ARBA" id="ARBA00004196"/>
    </source>
</evidence>
<dbReference type="Gene3D" id="3.40.190.10">
    <property type="entry name" value="Periplasmic binding protein-like II"/>
    <property type="match status" value="2"/>
</dbReference>
<evidence type="ECO:0000313" key="6">
    <source>
        <dbReference type="EMBL" id="TYT61166.1"/>
    </source>
</evidence>
<dbReference type="SUPFAM" id="SSF53850">
    <property type="entry name" value="Periplasmic binding protein-like II"/>
    <property type="match status" value="1"/>
</dbReference>
<dbReference type="PANTHER" id="PTHR43649">
    <property type="entry name" value="ARABINOSE-BINDING PROTEIN-RELATED"/>
    <property type="match status" value="1"/>
</dbReference>
<dbReference type="Pfam" id="PF01547">
    <property type="entry name" value="SBP_bac_1"/>
    <property type="match status" value="1"/>
</dbReference>
<dbReference type="EMBL" id="VTAW01000022">
    <property type="protein sequence ID" value="TYT61166.1"/>
    <property type="molecule type" value="Genomic_DNA"/>
</dbReference>
<comment type="subcellular location">
    <subcellularLocation>
        <location evidence="1">Cell envelope</location>
    </subcellularLocation>
</comment>
<keyword evidence="7" id="KW-1185">Reference proteome</keyword>
<keyword evidence="3" id="KW-0813">Transport</keyword>
<dbReference type="PROSITE" id="PS51257">
    <property type="entry name" value="PROKAR_LIPOPROTEIN"/>
    <property type="match status" value="1"/>
</dbReference>
<dbReference type="PANTHER" id="PTHR43649:SF28">
    <property type="entry name" value="BINDING PROTEIN COMPONENT OF ABC SUGAR TRANSPORTER-RELATED"/>
    <property type="match status" value="1"/>
</dbReference>
<dbReference type="Proteomes" id="UP000324104">
    <property type="component" value="Unassembled WGS sequence"/>
</dbReference>
<dbReference type="InterPro" id="IPR006059">
    <property type="entry name" value="SBP"/>
</dbReference>
<name>A0A5D5AHG4_9EURY</name>
<protein>
    <submittedName>
        <fullName evidence="6">Carbohydrate ABC transporter substrate-binding protein</fullName>
    </submittedName>
</protein>
<evidence type="ECO:0000256" key="5">
    <source>
        <dbReference type="SAM" id="MobiDB-lite"/>
    </source>
</evidence>
<sequence>MGKDNRLSRRRYLQGTAAAGAVAFAGCAEDEEIDDGNGDGNGDVDTDDTGNGDASEGELEIVHWWTAGGEEQALNALLDGYQEEYPDYEIEDNPAPGGAGAAIDAAIQTRVIDEDPPSTFQIWPGEALRPYTDADALEPVGDLWEDEAHDAYLDGVVDAASPEGDIVSVPINIHRLNNVFYNVDVVEDAGIDVDAIDTPEDLVDAFAAADDAGYVGLAQQTQEPWGILQFWEVMFTGQHGADTYQEFLDGNAADLEEEIYDSLALVADSEEYFNEDAGTVAWDEANADVVTGDAAFHHNGDWAAGEYQAADDFEYGEDWEYMAVPGTEDVYTLVMDSFVMPTNNPSPAATEAFINYCSTIDAQERFNPHKGSIPPRTDVPTDEFPPFLQDQMADFEASDAQITSISHGSGLEPALASEVEEEFAVFTDNWDPDETTENLVAIF</sequence>
<evidence type="ECO:0000313" key="7">
    <source>
        <dbReference type="Proteomes" id="UP000324104"/>
    </source>
</evidence>
<evidence type="ECO:0000256" key="4">
    <source>
        <dbReference type="ARBA" id="ARBA00022729"/>
    </source>
</evidence>
<proteinExistence type="inferred from homology"/>
<comment type="similarity">
    <text evidence="2">Belongs to the bacterial solute-binding protein 1 family.</text>
</comment>